<dbReference type="GO" id="GO:0016780">
    <property type="term" value="F:phosphotransferase activity, for other substituted phosphate groups"/>
    <property type="evidence" value="ECO:0007669"/>
    <property type="project" value="InterPro"/>
</dbReference>
<dbReference type="GO" id="GO:0071555">
    <property type="term" value="P:cell wall organization"/>
    <property type="evidence" value="ECO:0007669"/>
    <property type="project" value="TreeGrafter"/>
</dbReference>
<evidence type="ECO:0000313" key="9">
    <source>
        <dbReference type="EMBL" id="REF35407.1"/>
    </source>
</evidence>
<keyword evidence="3 9" id="KW-0808">Transferase</keyword>
<keyword evidence="5 8" id="KW-1133">Transmembrane helix</keyword>
<keyword evidence="7" id="KW-0479">Metal-binding</keyword>
<evidence type="ECO:0000256" key="8">
    <source>
        <dbReference type="SAM" id="Phobius"/>
    </source>
</evidence>
<evidence type="ECO:0000256" key="5">
    <source>
        <dbReference type="ARBA" id="ARBA00022989"/>
    </source>
</evidence>
<dbReference type="InterPro" id="IPR000715">
    <property type="entry name" value="Glycosyl_transferase_4"/>
</dbReference>
<feature type="transmembrane region" description="Helical" evidence="8">
    <location>
        <begin position="343"/>
        <end position="363"/>
    </location>
</feature>
<dbReference type="PANTHER" id="PTHR22926">
    <property type="entry name" value="PHOSPHO-N-ACETYLMURAMOYL-PENTAPEPTIDE-TRANSFERASE"/>
    <property type="match status" value="1"/>
</dbReference>
<keyword evidence="7" id="KW-0460">Magnesium</keyword>
<dbReference type="GO" id="GO:0044038">
    <property type="term" value="P:cell wall macromolecule biosynthetic process"/>
    <property type="evidence" value="ECO:0007669"/>
    <property type="project" value="TreeGrafter"/>
</dbReference>
<feature type="binding site" evidence="7">
    <location>
        <position position="159"/>
    </location>
    <ligand>
        <name>Mg(2+)</name>
        <dbReference type="ChEBI" id="CHEBI:18420"/>
    </ligand>
</feature>
<reference evidence="9 10" key="1">
    <citation type="submission" date="2018-08" db="EMBL/GenBank/DDBJ databases">
        <title>Sequencing the genomes of 1000 actinobacteria strains.</title>
        <authorList>
            <person name="Klenk H.-P."/>
        </authorList>
    </citation>
    <scope>NUCLEOTIDE SEQUENCE [LARGE SCALE GENOMIC DNA]</scope>
    <source>
        <strain evidence="9 10">DSM 22891</strain>
    </source>
</reference>
<proteinExistence type="predicted"/>
<feature type="transmembrane region" description="Helical" evidence="8">
    <location>
        <begin position="318"/>
        <end position="337"/>
    </location>
</feature>
<keyword evidence="2" id="KW-1003">Cell membrane</keyword>
<keyword evidence="10" id="KW-1185">Reference proteome</keyword>
<feature type="transmembrane region" description="Helical" evidence="8">
    <location>
        <begin position="197"/>
        <end position="217"/>
    </location>
</feature>
<feature type="transmembrane region" description="Helical" evidence="8">
    <location>
        <begin position="167"/>
        <end position="185"/>
    </location>
</feature>
<feature type="transmembrane region" description="Helical" evidence="8">
    <location>
        <begin position="141"/>
        <end position="160"/>
    </location>
</feature>
<evidence type="ECO:0000256" key="1">
    <source>
        <dbReference type="ARBA" id="ARBA00004651"/>
    </source>
</evidence>
<feature type="transmembrane region" description="Helical" evidence="8">
    <location>
        <begin position="267"/>
        <end position="287"/>
    </location>
</feature>
<dbReference type="GO" id="GO:0005886">
    <property type="term" value="C:plasma membrane"/>
    <property type="evidence" value="ECO:0007669"/>
    <property type="project" value="UniProtKB-SubCell"/>
</dbReference>
<keyword evidence="4 8" id="KW-0812">Transmembrane</keyword>
<feature type="binding site" evidence="7">
    <location>
        <position position="226"/>
    </location>
    <ligand>
        <name>Mg(2+)</name>
        <dbReference type="ChEBI" id="CHEBI:18420"/>
    </ligand>
</feature>
<evidence type="ECO:0000256" key="2">
    <source>
        <dbReference type="ARBA" id="ARBA00022475"/>
    </source>
</evidence>
<evidence type="ECO:0000313" key="10">
    <source>
        <dbReference type="Proteomes" id="UP000256485"/>
    </source>
</evidence>
<name>A0A3D9V1L3_THECX</name>
<evidence type="ECO:0000256" key="4">
    <source>
        <dbReference type="ARBA" id="ARBA00022692"/>
    </source>
</evidence>
<feature type="transmembrane region" description="Helical" evidence="8">
    <location>
        <begin position="81"/>
        <end position="100"/>
    </location>
</feature>
<feature type="transmembrane region" description="Helical" evidence="8">
    <location>
        <begin position="229"/>
        <end position="247"/>
    </location>
</feature>
<dbReference type="RefSeq" id="WP_115849198.1">
    <property type="nucleotide sequence ID" value="NZ_QTUC01000001.1"/>
</dbReference>
<dbReference type="EMBL" id="QTUC01000001">
    <property type="protein sequence ID" value="REF35407.1"/>
    <property type="molecule type" value="Genomic_DNA"/>
</dbReference>
<accession>A0A3D9V1L3</accession>
<dbReference type="PANTHER" id="PTHR22926:SF3">
    <property type="entry name" value="UNDECAPRENYL-PHOSPHATE ALPHA-N-ACETYLGLUCOSAMINYL 1-PHOSPHATE TRANSFERASE"/>
    <property type="match status" value="1"/>
</dbReference>
<feature type="transmembrane region" description="Helical" evidence="8">
    <location>
        <begin position="6"/>
        <end position="27"/>
    </location>
</feature>
<sequence>MREYLLVLLVTAAVTYLLGGAARRFAARIGAIKPISDRDVHAAPIPRLGGLAVLGGVVAGFVVATQLPFLGMLPEIRGDAWSLLLAGAVIAFVGAVDDLVQLDAITRLAGQTVAAGILVVSGVQLNWLPLPNGTTLSLSPAQSAIISAVAIIAMANAVNFVDGLDGLAAGVVGLGAAAFFSYSYLLAVDRSLNRATTATLVTVVVAGACLGFLPHNFFPARVFLGDSGAYLLGLLLTASTISLTGWLDPSVMATDGVRQSLLPALLPLILPIAVLALPFIDLVLAVIRRTKAGRHPFDADQKHLHHRLHLELGHSHRGAVLVMYLWAGLLAFGVVAVGLWATWLTVSVVACAVVVAIAVTAMLPKRRAVPVAVTRGR</sequence>
<dbReference type="Pfam" id="PF00953">
    <property type="entry name" value="Glycos_transf_4"/>
    <property type="match status" value="1"/>
</dbReference>
<feature type="transmembrane region" description="Helical" evidence="8">
    <location>
        <begin position="48"/>
        <end position="69"/>
    </location>
</feature>
<evidence type="ECO:0000256" key="7">
    <source>
        <dbReference type="PIRSR" id="PIRSR600715-1"/>
    </source>
</evidence>
<dbReference type="GO" id="GO:0046872">
    <property type="term" value="F:metal ion binding"/>
    <property type="evidence" value="ECO:0007669"/>
    <property type="project" value="UniProtKB-KW"/>
</dbReference>
<evidence type="ECO:0000256" key="3">
    <source>
        <dbReference type="ARBA" id="ARBA00022679"/>
    </source>
</evidence>
<dbReference type="OrthoDB" id="9783652at2"/>
<gene>
    <name evidence="9" type="ORF">DFJ64_0786</name>
</gene>
<dbReference type="AlphaFoldDB" id="A0A3D9V1L3"/>
<dbReference type="GO" id="GO:0009103">
    <property type="term" value="P:lipopolysaccharide biosynthetic process"/>
    <property type="evidence" value="ECO:0007669"/>
    <property type="project" value="TreeGrafter"/>
</dbReference>
<dbReference type="CDD" id="cd06853">
    <property type="entry name" value="GT_WecA_like"/>
    <property type="match status" value="1"/>
</dbReference>
<protein>
    <submittedName>
        <fullName evidence="9">UDP-GlcNAc:undecaprenyl-phosphate GlcNAc-1-phosphate transferase</fullName>
    </submittedName>
</protein>
<dbReference type="Proteomes" id="UP000256485">
    <property type="component" value="Unassembled WGS sequence"/>
</dbReference>
<comment type="caution">
    <text evidence="9">The sequence shown here is derived from an EMBL/GenBank/DDBJ whole genome shotgun (WGS) entry which is preliminary data.</text>
</comment>
<keyword evidence="6 8" id="KW-0472">Membrane</keyword>
<evidence type="ECO:0000256" key="6">
    <source>
        <dbReference type="ARBA" id="ARBA00023136"/>
    </source>
</evidence>
<feature type="transmembrane region" description="Helical" evidence="8">
    <location>
        <begin position="112"/>
        <end position="129"/>
    </location>
</feature>
<comment type="cofactor">
    <cofactor evidence="7">
        <name>Mg(2+)</name>
        <dbReference type="ChEBI" id="CHEBI:18420"/>
    </cofactor>
</comment>
<organism evidence="9 10">
    <name type="scientific">Thermasporomyces composti</name>
    <dbReference type="NCBI Taxonomy" id="696763"/>
    <lineage>
        <taxon>Bacteria</taxon>
        <taxon>Bacillati</taxon>
        <taxon>Actinomycetota</taxon>
        <taxon>Actinomycetes</taxon>
        <taxon>Propionibacteriales</taxon>
        <taxon>Nocardioidaceae</taxon>
        <taxon>Thermasporomyces</taxon>
    </lineage>
</organism>
<comment type="subcellular location">
    <subcellularLocation>
        <location evidence="1">Cell membrane</location>
        <topology evidence="1">Multi-pass membrane protein</topology>
    </subcellularLocation>
</comment>